<feature type="transmembrane region" description="Helical" evidence="1">
    <location>
        <begin position="165"/>
        <end position="183"/>
    </location>
</feature>
<feature type="transmembrane region" description="Helical" evidence="1">
    <location>
        <begin position="37"/>
        <end position="56"/>
    </location>
</feature>
<gene>
    <name evidence="3" type="ORF">H9647_21435</name>
</gene>
<proteinExistence type="predicted"/>
<feature type="transmembrane region" description="Helical" evidence="1">
    <location>
        <begin position="104"/>
        <end position="123"/>
    </location>
</feature>
<feature type="transmembrane region" description="Helical" evidence="1">
    <location>
        <begin position="216"/>
        <end position="233"/>
    </location>
</feature>
<feature type="transmembrane region" description="Helical" evidence="1">
    <location>
        <begin position="7"/>
        <end position="31"/>
    </location>
</feature>
<evidence type="ECO:0000256" key="1">
    <source>
        <dbReference type="SAM" id="Phobius"/>
    </source>
</evidence>
<keyword evidence="1" id="KW-0812">Transmembrane</keyword>
<keyword evidence="1" id="KW-1133">Transmembrane helix</keyword>
<keyword evidence="3" id="KW-0378">Hydrolase</keyword>
<keyword evidence="3" id="KW-0482">Metalloprotease</keyword>
<comment type="caution">
    <text evidence="3">The sequence shown here is derived from an EMBL/GenBank/DDBJ whole genome shotgun (WGS) entry which is preliminary data.</text>
</comment>
<accession>A0ABR8T4D9</accession>
<feature type="transmembrane region" description="Helical" evidence="1">
    <location>
        <begin position="188"/>
        <end position="204"/>
    </location>
</feature>
<feature type="transmembrane region" description="Helical" evidence="1">
    <location>
        <begin position="76"/>
        <end position="92"/>
    </location>
</feature>
<feature type="domain" description="CAAX prenyl protease 2/Lysostaphin resistance protein A-like" evidence="2">
    <location>
        <begin position="104"/>
        <end position="201"/>
    </location>
</feature>
<organism evidence="3 4">
    <name type="scientific">Paenibacillus gallinarum</name>
    <dbReference type="NCBI Taxonomy" id="2762232"/>
    <lineage>
        <taxon>Bacteria</taxon>
        <taxon>Bacillati</taxon>
        <taxon>Bacillota</taxon>
        <taxon>Bacilli</taxon>
        <taxon>Bacillales</taxon>
        <taxon>Paenibacillaceae</taxon>
        <taxon>Paenibacillus</taxon>
    </lineage>
</organism>
<feature type="transmembrane region" description="Helical" evidence="1">
    <location>
        <begin position="135"/>
        <end position="153"/>
    </location>
</feature>
<dbReference type="PANTHER" id="PTHR36435">
    <property type="entry name" value="SLR1288 PROTEIN"/>
    <property type="match status" value="1"/>
</dbReference>
<dbReference type="RefSeq" id="WP_191803910.1">
    <property type="nucleotide sequence ID" value="NZ_JACSQL010000014.1"/>
</dbReference>
<dbReference type="Pfam" id="PF02517">
    <property type="entry name" value="Rce1-like"/>
    <property type="match status" value="1"/>
</dbReference>
<dbReference type="GO" id="GO:0008237">
    <property type="term" value="F:metallopeptidase activity"/>
    <property type="evidence" value="ECO:0007669"/>
    <property type="project" value="UniProtKB-KW"/>
</dbReference>
<protein>
    <submittedName>
        <fullName evidence="3">CPBP family intramembrane metalloprotease</fullName>
    </submittedName>
</protein>
<evidence type="ECO:0000259" key="2">
    <source>
        <dbReference type="Pfam" id="PF02517"/>
    </source>
</evidence>
<evidence type="ECO:0000313" key="4">
    <source>
        <dbReference type="Proteomes" id="UP000608071"/>
    </source>
</evidence>
<keyword evidence="4" id="KW-1185">Reference proteome</keyword>
<keyword evidence="1" id="KW-0472">Membrane</keyword>
<dbReference type="EMBL" id="JACSQL010000014">
    <property type="protein sequence ID" value="MBD7970630.1"/>
    <property type="molecule type" value="Genomic_DNA"/>
</dbReference>
<keyword evidence="3" id="KW-0645">Protease</keyword>
<sequence>MRTNTRIILSIIGLELLLMVFFTANGAFVSITSPESPLLQFIGVIPLALGILIYLLVGNKWKHYFFTSPSSAKKTLLYSLPLLLVLFLIAYGNHGLNTSSLPDLFIMLLIQILVIGLVEELFFRGFMLRLLLSKGFRVAVFTTSFLFAITHSLQLIGGQSLIDTLFQIIYAFMVGLVLSLLVVHRQSIVIPILFHGLNNFLQFMGNSIGNANEPAAIDYLIIGIMLVYSVYLWRGMAAKTKNVPDIPDTRNVNV</sequence>
<dbReference type="InterPro" id="IPR003675">
    <property type="entry name" value="Rce1/LyrA-like_dom"/>
</dbReference>
<dbReference type="GO" id="GO:0016829">
    <property type="term" value="F:lyase activity"/>
    <property type="evidence" value="ECO:0007669"/>
    <property type="project" value="UniProtKB-KW"/>
</dbReference>
<reference evidence="3 4" key="1">
    <citation type="submission" date="2020-08" db="EMBL/GenBank/DDBJ databases">
        <title>A Genomic Blueprint of the Chicken Gut Microbiome.</title>
        <authorList>
            <person name="Gilroy R."/>
            <person name="Ravi A."/>
            <person name="Getino M."/>
            <person name="Pursley I."/>
            <person name="Horton D.L."/>
            <person name="Alikhan N.-F."/>
            <person name="Baker D."/>
            <person name="Gharbi K."/>
            <person name="Hall N."/>
            <person name="Watson M."/>
            <person name="Adriaenssens E.M."/>
            <person name="Foster-Nyarko E."/>
            <person name="Jarju S."/>
            <person name="Secka A."/>
            <person name="Antonio M."/>
            <person name="Oren A."/>
            <person name="Chaudhuri R."/>
            <person name="La Ragione R.M."/>
            <person name="Hildebrand F."/>
            <person name="Pallen M.J."/>
        </authorList>
    </citation>
    <scope>NUCLEOTIDE SEQUENCE [LARGE SCALE GENOMIC DNA]</scope>
    <source>
        <strain evidence="3 4">Sa2BVA9</strain>
    </source>
</reference>
<dbReference type="PANTHER" id="PTHR36435:SF1">
    <property type="entry name" value="CAAX AMINO TERMINAL PROTEASE FAMILY PROTEIN"/>
    <property type="match status" value="1"/>
</dbReference>
<dbReference type="InterPro" id="IPR052710">
    <property type="entry name" value="CAAX_protease"/>
</dbReference>
<name>A0ABR8T4D9_9BACL</name>
<dbReference type="Proteomes" id="UP000608071">
    <property type="component" value="Unassembled WGS sequence"/>
</dbReference>
<keyword evidence="3" id="KW-0456">Lyase</keyword>
<evidence type="ECO:0000313" key="3">
    <source>
        <dbReference type="EMBL" id="MBD7970630.1"/>
    </source>
</evidence>